<dbReference type="Pfam" id="PF22123">
    <property type="entry name" value="Exu_RNase_H_like"/>
    <property type="match status" value="1"/>
</dbReference>
<dbReference type="KEGG" id="cvn:111118926"/>
<feature type="compositionally biased region" description="Polar residues" evidence="4">
    <location>
        <begin position="1130"/>
        <end position="1148"/>
    </location>
</feature>
<evidence type="ECO:0000256" key="2">
    <source>
        <dbReference type="ARBA" id="ARBA00022771"/>
    </source>
</evidence>
<evidence type="ECO:0000313" key="6">
    <source>
        <dbReference type="Proteomes" id="UP000694844"/>
    </source>
</evidence>
<evidence type="ECO:0000259" key="5">
    <source>
        <dbReference type="PROSITE" id="PS51805"/>
    </source>
</evidence>
<keyword evidence="6" id="KW-1185">Reference proteome</keyword>
<dbReference type="SUPFAM" id="SSF53098">
    <property type="entry name" value="Ribonuclease H-like"/>
    <property type="match status" value="1"/>
</dbReference>
<feature type="region of interest" description="Disordered" evidence="4">
    <location>
        <begin position="1282"/>
        <end position="1309"/>
    </location>
</feature>
<reference evidence="7" key="1">
    <citation type="submission" date="2025-08" db="UniProtKB">
        <authorList>
            <consortium name="RefSeq"/>
        </authorList>
    </citation>
    <scope>IDENTIFICATION</scope>
    <source>
        <tissue evidence="7">Whole sample</tissue>
    </source>
</reference>
<evidence type="ECO:0000256" key="4">
    <source>
        <dbReference type="SAM" id="MobiDB-lite"/>
    </source>
</evidence>
<evidence type="ECO:0000256" key="1">
    <source>
        <dbReference type="ARBA" id="ARBA00022723"/>
    </source>
</evidence>
<dbReference type="InterPro" id="IPR057617">
    <property type="entry name" value="PML_C"/>
</dbReference>
<dbReference type="InterPro" id="IPR036397">
    <property type="entry name" value="RNaseH_sf"/>
</dbReference>
<feature type="compositionally biased region" description="Polar residues" evidence="4">
    <location>
        <begin position="825"/>
        <end position="835"/>
    </location>
</feature>
<feature type="compositionally biased region" description="Polar residues" evidence="4">
    <location>
        <begin position="1058"/>
        <end position="1073"/>
    </location>
</feature>
<dbReference type="Gene3D" id="3.30.40.10">
    <property type="entry name" value="Zinc/RING finger domain, C3HC4 (zinc finger)"/>
    <property type="match status" value="1"/>
</dbReference>
<feature type="region of interest" description="Disordered" evidence="4">
    <location>
        <begin position="1127"/>
        <end position="1163"/>
    </location>
</feature>
<dbReference type="Proteomes" id="UP000694844">
    <property type="component" value="Chromosome 2"/>
</dbReference>
<organism evidence="6 7">
    <name type="scientific">Crassostrea virginica</name>
    <name type="common">Eastern oyster</name>
    <dbReference type="NCBI Taxonomy" id="6565"/>
    <lineage>
        <taxon>Eukaryota</taxon>
        <taxon>Metazoa</taxon>
        <taxon>Spiralia</taxon>
        <taxon>Lophotrochozoa</taxon>
        <taxon>Mollusca</taxon>
        <taxon>Bivalvia</taxon>
        <taxon>Autobranchia</taxon>
        <taxon>Pteriomorphia</taxon>
        <taxon>Ostreida</taxon>
        <taxon>Ostreoidea</taxon>
        <taxon>Ostreidae</taxon>
        <taxon>Crassostrea</taxon>
    </lineage>
</organism>
<dbReference type="Pfam" id="PF25244">
    <property type="entry name" value="PML_C"/>
    <property type="match status" value="1"/>
</dbReference>
<feature type="region of interest" description="Disordered" evidence="4">
    <location>
        <begin position="1058"/>
        <end position="1091"/>
    </location>
</feature>
<keyword evidence="3" id="KW-0862">Zinc</keyword>
<dbReference type="Gene3D" id="3.30.420.10">
    <property type="entry name" value="Ribonuclease H-like superfamily/Ribonuclease H"/>
    <property type="match status" value="1"/>
</dbReference>
<dbReference type="GO" id="GO:0008270">
    <property type="term" value="F:zinc ion binding"/>
    <property type="evidence" value="ECO:0007669"/>
    <property type="project" value="UniProtKB-KW"/>
</dbReference>
<dbReference type="InterPro" id="IPR054362">
    <property type="entry name" value="Exu_RNase_H-like"/>
</dbReference>
<accession>A0A8B8CEY9</accession>
<dbReference type="SMART" id="SM00479">
    <property type="entry name" value="EXOIII"/>
    <property type="match status" value="1"/>
</dbReference>
<feature type="region of interest" description="Disordered" evidence="4">
    <location>
        <begin position="1204"/>
        <end position="1232"/>
    </location>
</feature>
<dbReference type="PANTHER" id="PTHR12420:SF45">
    <property type="entry name" value="TRANSCRIPTIONAL REGULATOR ATRX HOMOLOG"/>
    <property type="match status" value="1"/>
</dbReference>
<dbReference type="OrthoDB" id="2384350at2759"/>
<feature type="domain" description="PHD-type" evidence="5">
    <location>
        <begin position="3"/>
        <end position="133"/>
    </location>
</feature>
<keyword evidence="1" id="KW-0479">Metal-binding</keyword>
<feature type="region of interest" description="Disordered" evidence="4">
    <location>
        <begin position="759"/>
        <end position="778"/>
    </location>
</feature>
<dbReference type="InterPro" id="IPR012337">
    <property type="entry name" value="RNaseH-like_sf"/>
</dbReference>
<feature type="compositionally biased region" description="Polar residues" evidence="4">
    <location>
        <begin position="1207"/>
        <end position="1220"/>
    </location>
</feature>
<evidence type="ECO:0000313" key="7">
    <source>
        <dbReference type="RefSeq" id="XP_022314353.1"/>
    </source>
</evidence>
<feature type="region of interest" description="Disordered" evidence="4">
    <location>
        <begin position="983"/>
        <end position="1017"/>
    </location>
</feature>
<gene>
    <name evidence="7" type="primary">LOC111118926</name>
</gene>
<feature type="region of interest" description="Disordered" evidence="4">
    <location>
        <begin position="208"/>
        <end position="266"/>
    </location>
</feature>
<feature type="region of interest" description="Disordered" evidence="4">
    <location>
        <begin position="789"/>
        <end position="835"/>
    </location>
</feature>
<proteinExistence type="predicted"/>
<name>A0A8B8CEY9_CRAVI</name>
<dbReference type="PANTHER" id="PTHR12420">
    <property type="entry name" value="PHD FINGER PROTEIN"/>
    <property type="match status" value="1"/>
</dbReference>
<dbReference type="InterPro" id="IPR013520">
    <property type="entry name" value="Ribonucl_H"/>
</dbReference>
<feature type="compositionally biased region" description="Polar residues" evidence="4">
    <location>
        <begin position="983"/>
        <end position="995"/>
    </location>
</feature>
<feature type="compositionally biased region" description="Polar residues" evidence="4">
    <location>
        <begin position="1282"/>
        <end position="1298"/>
    </location>
</feature>
<feature type="compositionally biased region" description="Basic and acidic residues" evidence="4">
    <location>
        <begin position="899"/>
        <end position="911"/>
    </location>
</feature>
<dbReference type="GO" id="GO:0005634">
    <property type="term" value="C:nucleus"/>
    <property type="evidence" value="ECO:0007669"/>
    <property type="project" value="TreeGrafter"/>
</dbReference>
<feature type="compositionally biased region" description="Basic and acidic residues" evidence="4">
    <location>
        <begin position="247"/>
        <end position="265"/>
    </location>
</feature>
<sequence>MEDLKCGFCHLGPEVKSICGKLHYDGKKLAAHHKCMQYSSGLVQYKSEKFGGFEIDKVKKQILRGNRLPCSICKRDKNRKGKRTRGATSGCEIPDCIKTFHYYCAKLDDVAITKRLKKASGEIMYRVFCSEEHYEQFKTKNERNTPSSVKQNNQGEEDAESSEVSSEDREASDEDSDFQCKSDFSLSELENVSEITLGELNVKRVSQSTNPSKFRNCELDLEEPENITNRHTEKPSEKIQNVSERTVGTERKVGQDEEKQQESSDSRIGNIISISTKNAMLKSKDYGAIVGKQCYITAEVRVATPPFTAQKKIIEDDETSNGQGYSSDDEITMETNESTKDSVLQQKINPPSPDHLPEISFESEWEEMTQFSACAVAISSTTMVSPSKRIMIIQRAKEGFDVNHVAIWNTTDSFSDLLTDEYLPHLMIIIRDRVRERNFEEIESLLTDISCQHCHMKYNKHIVDLPDDMVENIGKSILKKNYREEINGEEVLFIDTHLNTLFLKLNDTVDRRCKIRSILLPYAKEFLGNLFDWKENTVASAPLSQSDAKVERKMIKNWMTHQQWNLSESFIYPTDDIFRTANKNQGIEELIVHQSTNGDNKRKVVFVRPMNEIVNYNMFIQELILSCVETEDTLIICHSVPVITRQSLVPVDLPKETQIQIKSAFKPSNKRGISILVIHICNQKQQKLATDISENQQQQLSNNCLFEEAASKKGEHHRNTFSKSLNLEEEKYEDILYIGDVPPDHNLNNEVCIKHKSGSAGEMSARKNKIKKGGECANRSPKKLRFAGIVRTKSRPSNDHGEEDDKSSEVNSDEREASCDDIDYQSPSDSSVSKLENASDMILRELNVQKKKQSLNPSTFPNFELDVQEPENTIMRHTEQSIEKTWNVRKRRVGMGRKAKQDREKQQDSTKTRISNRKSNTTRHAMLKSKDQGAIDGNQCNITAEAHVVTSSFTAQKKIIEGDDKSNGQGYISDEEMVVETNGSTTGSVMQQKSSPPSPNHLPEMSSESEWEEMSQFPEEAYVVTSPFTAQNKVIEDDDTSKGQGYIYNDEMTMETDASTKGSVMQQKSSLPSPNHLPEMSSESEWEEMSQFPEEAYVVTSPFTAQNKVIEDDDTSKGQGYIYNDETTMETDASTKGSVMQQKSSLPSPNHLPELSSESEWEEMSQFPEEVYVLTSAFTTQNKVIEDDDTSKGQCYIYNDEMKMETDGSTSGSVLQQKSSPPSPNHLPEMSSESEWEEMAQFPEEAYVLTTPFTAQNKVIDGDDTSKGQCYIYNDEKTMETEASTKGSVMQQKSSLPSPNHLPELSSESEWEAMAQFPATISGSETKKKSSISTTTVETIEGITYEGGILSQRANIPVDELETIPPPPTQLVQEPLPQDNYSKVFFDLETTGLEPSSEILQLAAICGDQKFSCYVLPTSSIREQASWITGLTFDSINLFKRGVPVPAVSLLECLTTFHQWLTAIPKPVLFAHNCRKFDSIILCNAITKSNFYLLSEYISGFCDTLPMLKENTSIRTTSFSLETLVSNVLGHTYDTHDAVEDCKYLKKLVEHSSICIDAYYLNYTFTVSYIMSIMKQMETKKSNSQSLLPLITGKVVSKSMLNKISSSGLSMHHLHLAYQRNGFDGIYTLFTTCFQGKVRVTKQKNIITNVANFLQER</sequence>
<dbReference type="GO" id="GO:0003676">
    <property type="term" value="F:nucleic acid binding"/>
    <property type="evidence" value="ECO:0007669"/>
    <property type="project" value="InterPro"/>
</dbReference>
<dbReference type="Pfam" id="PF13771">
    <property type="entry name" value="zf-HC5HC2H"/>
    <property type="match status" value="1"/>
</dbReference>
<dbReference type="InterPro" id="IPR034732">
    <property type="entry name" value="EPHD"/>
</dbReference>
<dbReference type="GeneID" id="111118926"/>
<feature type="compositionally biased region" description="Basic and acidic residues" evidence="4">
    <location>
        <begin position="228"/>
        <end position="237"/>
    </location>
</feature>
<dbReference type="RefSeq" id="XP_022314353.1">
    <property type="nucleotide sequence ID" value="XM_022458645.1"/>
</dbReference>
<dbReference type="PROSITE" id="PS51805">
    <property type="entry name" value="EPHD"/>
    <property type="match status" value="1"/>
</dbReference>
<feature type="compositionally biased region" description="Polar residues" evidence="4">
    <location>
        <begin position="144"/>
        <end position="154"/>
    </location>
</feature>
<feature type="region of interest" description="Disordered" evidence="4">
    <location>
        <begin position="139"/>
        <end position="178"/>
    </location>
</feature>
<feature type="region of interest" description="Disordered" evidence="4">
    <location>
        <begin position="890"/>
        <end position="921"/>
    </location>
</feature>
<keyword evidence="2" id="KW-0863">Zinc-finger</keyword>
<protein>
    <submittedName>
        <fullName evidence="7">Uncharacterized protein LOC111118926</fullName>
    </submittedName>
</protein>
<evidence type="ECO:0000256" key="3">
    <source>
        <dbReference type="ARBA" id="ARBA00022833"/>
    </source>
</evidence>
<dbReference type="InterPro" id="IPR051188">
    <property type="entry name" value="PHD-type_Zinc_Finger"/>
</dbReference>
<dbReference type="CDD" id="cd06127">
    <property type="entry name" value="DEDDh"/>
    <property type="match status" value="1"/>
</dbReference>
<dbReference type="InterPro" id="IPR013083">
    <property type="entry name" value="Znf_RING/FYVE/PHD"/>
</dbReference>